<dbReference type="CDD" id="cd01949">
    <property type="entry name" value="GGDEF"/>
    <property type="match status" value="1"/>
</dbReference>
<dbReference type="SMART" id="SM00267">
    <property type="entry name" value="GGDEF"/>
    <property type="match status" value="1"/>
</dbReference>
<dbReference type="SMART" id="SM00052">
    <property type="entry name" value="EAL"/>
    <property type="match status" value="1"/>
</dbReference>
<dbReference type="InterPro" id="IPR050706">
    <property type="entry name" value="Cyclic-di-GMP_PDE-like"/>
</dbReference>
<evidence type="ECO:0000313" key="4">
    <source>
        <dbReference type="EMBL" id="TDK62786.1"/>
    </source>
</evidence>
<feature type="domain" description="EAL" evidence="2">
    <location>
        <begin position="569"/>
        <end position="822"/>
    </location>
</feature>
<dbReference type="NCBIfam" id="TIGR00254">
    <property type="entry name" value="GGDEF"/>
    <property type="match status" value="1"/>
</dbReference>
<feature type="transmembrane region" description="Helical" evidence="1">
    <location>
        <begin position="333"/>
        <end position="353"/>
    </location>
</feature>
<dbReference type="OrthoDB" id="9813903at2"/>
<dbReference type="InterPro" id="IPR043128">
    <property type="entry name" value="Rev_trsase/Diguanyl_cyclase"/>
</dbReference>
<dbReference type="Gene3D" id="3.30.70.270">
    <property type="match status" value="1"/>
</dbReference>
<keyword evidence="1" id="KW-1133">Transmembrane helix</keyword>
<evidence type="ECO:0000259" key="2">
    <source>
        <dbReference type="PROSITE" id="PS50883"/>
    </source>
</evidence>
<dbReference type="InterPro" id="IPR029787">
    <property type="entry name" value="Nucleotide_cyclase"/>
</dbReference>
<dbReference type="Gene3D" id="3.20.20.450">
    <property type="entry name" value="EAL domain"/>
    <property type="match status" value="1"/>
</dbReference>
<gene>
    <name evidence="4" type="ORF">E2I14_15905</name>
</gene>
<dbReference type="PROSITE" id="PS50887">
    <property type="entry name" value="GGDEF"/>
    <property type="match status" value="1"/>
</dbReference>
<dbReference type="InterPro" id="IPR035919">
    <property type="entry name" value="EAL_sf"/>
</dbReference>
<name>A0A4R5VWT2_9BURK</name>
<reference evidence="4 5" key="1">
    <citation type="submission" date="2019-03" db="EMBL/GenBank/DDBJ databases">
        <title>Sapientia aquatica gen. nov., sp. nov., isolated from a crater lake.</title>
        <authorList>
            <person name="Felfoldi T."/>
            <person name="Szabo A."/>
            <person name="Toth E."/>
            <person name="Schumann P."/>
            <person name="Keki Z."/>
            <person name="Marialigeti K."/>
            <person name="Mathe I."/>
        </authorList>
    </citation>
    <scope>NUCLEOTIDE SEQUENCE [LARGE SCALE GENOMIC DNA]</scope>
    <source>
        <strain evidence="4 5">SA-152</strain>
    </source>
</reference>
<protein>
    <submittedName>
        <fullName evidence="4">EAL domain-containing protein</fullName>
    </submittedName>
</protein>
<keyword evidence="1" id="KW-0472">Membrane</keyword>
<feature type="transmembrane region" description="Helical" evidence="1">
    <location>
        <begin position="215"/>
        <end position="235"/>
    </location>
</feature>
<dbReference type="CDD" id="cd01948">
    <property type="entry name" value="EAL"/>
    <property type="match status" value="1"/>
</dbReference>
<organism evidence="4 5">
    <name type="scientific">Sapientia aquatica</name>
    <dbReference type="NCBI Taxonomy" id="1549640"/>
    <lineage>
        <taxon>Bacteria</taxon>
        <taxon>Pseudomonadati</taxon>
        <taxon>Pseudomonadota</taxon>
        <taxon>Betaproteobacteria</taxon>
        <taxon>Burkholderiales</taxon>
        <taxon>Oxalobacteraceae</taxon>
        <taxon>Sapientia</taxon>
    </lineage>
</organism>
<feature type="transmembrane region" description="Helical" evidence="1">
    <location>
        <begin position="309"/>
        <end position="326"/>
    </location>
</feature>
<keyword evidence="1" id="KW-0812">Transmembrane</keyword>
<proteinExistence type="predicted"/>
<sequence length="831" mass="92967">MHVSRIRKMFFDLADSLYLARLGKLALLMFALLAYPSINCHAEAISVDYRCAPTQEALGTIPPKEGWKVANDNTVDLKPGGTTCWARIKALAGQVPATGQALSFFTNRVRVDLIDAQGIVLGSVDRYGQQVNAIETIKRALFTRAIPTGDALYAKLTMDRYDDYQRSVPIEIVDLTMTLAQDQRHEDFQYASFAALLLIAFIAIMFALALRSLNYALFSLYALSFAAGNAFYLLLPQHFLHSPWLAWIWFSAMYSLSNGLNLIVLMRLGRFSTHSLQIGRVLQFCVVGFFLLFPLWYFDAQPADHTNSLLNLISIPLIYIACWRGWRKGNSNCLILLISNIPSTLLWIPDFAYDLTGVGIPWTISSNNDWFSLASDLLLPLMFLGILAGRSLTLRQEKHYLKMHDVVTGLPNRESLQQIKINQHSIGFDLVVLAVNVKRFREINEALGIKIGDQLLAEVGRRLSSVGAEHIARLHTDQFCLLTTDSQLANVLEKLHQVFSYPAQVNGQIVDLALAIGAARERELSDTSSENLSVTNLLRNAEIALDVARTYRLDWVEYDKVLEVGRQGDLGLMSGISQAISNNEFRLYLQPKIRMADGGMVSAEALIRWEHPTRGLIAPEHFIPFAEKTGCIRMITKWVLSEAMDIVALLRANGTPIQLGVNLSAFDLDDTALLKLLEQLLIEHRANPADIRFEITEHSAMNNPIAALEVMHGLCNLGFSISIDDFGTGYSSLAYLQKMPVSELKIDRSFVKKFSSEDTGFVLLKSIISLGHQLGLSIVAEGVENADEWDMLVDLDCDFVQGFYISEAMELDQFEAWWKNQSTSSHQSRNG</sequence>
<comment type="caution">
    <text evidence="4">The sequence shown here is derived from an EMBL/GenBank/DDBJ whole genome shotgun (WGS) entry which is preliminary data.</text>
</comment>
<feature type="transmembrane region" description="Helical" evidence="1">
    <location>
        <begin position="188"/>
        <end position="208"/>
    </location>
</feature>
<dbReference type="PANTHER" id="PTHR33121:SF19">
    <property type="entry name" value="CYCLIC DI-GMP PHOSPHODIESTERASE PA2567"/>
    <property type="match status" value="1"/>
</dbReference>
<dbReference type="Pfam" id="PF00990">
    <property type="entry name" value="GGDEF"/>
    <property type="match status" value="1"/>
</dbReference>
<evidence type="ECO:0000256" key="1">
    <source>
        <dbReference type="SAM" id="Phobius"/>
    </source>
</evidence>
<dbReference type="Pfam" id="PF00563">
    <property type="entry name" value="EAL"/>
    <property type="match status" value="1"/>
</dbReference>
<dbReference type="GO" id="GO:0071111">
    <property type="term" value="F:cyclic-guanylate-specific phosphodiesterase activity"/>
    <property type="evidence" value="ECO:0007669"/>
    <property type="project" value="InterPro"/>
</dbReference>
<dbReference type="InterPro" id="IPR001633">
    <property type="entry name" value="EAL_dom"/>
</dbReference>
<dbReference type="SUPFAM" id="SSF55073">
    <property type="entry name" value="Nucleotide cyclase"/>
    <property type="match status" value="1"/>
</dbReference>
<dbReference type="InterPro" id="IPR000160">
    <property type="entry name" value="GGDEF_dom"/>
</dbReference>
<keyword evidence="5" id="KW-1185">Reference proteome</keyword>
<feature type="transmembrane region" description="Helical" evidence="1">
    <location>
        <begin position="247"/>
        <end position="266"/>
    </location>
</feature>
<evidence type="ECO:0000259" key="3">
    <source>
        <dbReference type="PROSITE" id="PS50887"/>
    </source>
</evidence>
<dbReference type="PROSITE" id="PS50883">
    <property type="entry name" value="EAL"/>
    <property type="match status" value="1"/>
</dbReference>
<evidence type="ECO:0000313" key="5">
    <source>
        <dbReference type="Proteomes" id="UP000294829"/>
    </source>
</evidence>
<accession>A0A4R5VWT2</accession>
<feature type="domain" description="GGDEF" evidence="3">
    <location>
        <begin position="428"/>
        <end position="560"/>
    </location>
</feature>
<dbReference type="AlphaFoldDB" id="A0A4R5VWT2"/>
<dbReference type="PANTHER" id="PTHR33121">
    <property type="entry name" value="CYCLIC DI-GMP PHOSPHODIESTERASE PDEF"/>
    <property type="match status" value="1"/>
</dbReference>
<feature type="transmembrane region" description="Helical" evidence="1">
    <location>
        <begin position="278"/>
        <end position="297"/>
    </location>
</feature>
<dbReference type="SUPFAM" id="SSF141868">
    <property type="entry name" value="EAL domain-like"/>
    <property type="match status" value="1"/>
</dbReference>
<dbReference type="EMBL" id="SMYL01000010">
    <property type="protein sequence ID" value="TDK62786.1"/>
    <property type="molecule type" value="Genomic_DNA"/>
</dbReference>
<feature type="transmembrane region" description="Helical" evidence="1">
    <location>
        <begin position="373"/>
        <end position="393"/>
    </location>
</feature>
<dbReference type="Proteomes" id="UP000294829">
    <property type="component" value="Unassembled WGS sequence"/>
</dbReference>